<dbReference type="GO" id="GO:0004222">
    <property type="term" value="F:metalloendopeptidase activity"/>
    <property type="evidence" value="ECO:0007669"/>
    <property type="project" value="TreeGrafter"/>
</dbReference>
<evidence type="ECO:0000313" key="2">
    <source>
        <dbReference type="EMBL" id="PZX61279.1"/>
    </source>
</evidence>
<keyword evidence="5" id="KW-1185">Reference proteome</keyword>
<evidence type="ECO:0000313" key="5">
    <source>
        <dbReference type="Proteomes" id="UP000321927"/>
    </source>
</evidence>
<dbReference type="Gene3D" id="2.70.70.10">
    <property type="entry name" value="Glucose Permease (Domain IIA)"/>
    <property type="match status" value="1"/>
</dbReference>
<dbReference type="EMBL" id="VORV01000002">
    <property type="protein sequence ID" value="TXD79393.1"/>
    <property type="molecule type" value="Genomic_DNA"/>
</dbReference>
<sequence>MNSIKHILTLFIIVCIFFTSCNNQTLRIFKSSSARTQYTNTLNSSGIGATKIGLEWKNSANESILKAPDLAVPVSIQGSFKSKSIEAKAWKIKLEQGSSVNIFVNWQASDSSKLIVDLLEGSEWKELESFTIQSDSLKFEAEKSGSYLLRLQPELLGEGNFQIKISGTATYAVFPVQGKNSAAIQSVWGDVRDGGQRSHEGVDIFATRGTPVLAPVAGVVTAVRDRGLGGKQVWVRDPERDWNLYFAHLDTQLVSNLQRVNPGDTLGLVGNTGNARTTAPHLHFGIYQNGAINPFPAIEDRFKAAPELKAEELPHLMKVGTNQAKMRREPSTNSDVISTLKLDMIIITVAATADWYQVETMTGEIGFLHRNLVAASEFTSLESKLSYAFSSPISNADSLYVNLEEFNVIGEALPGYNLIVDMDGNLLYLRSSTSK</sequence>
<keyword evidence="2" id="KW-0378">Hydrolase</keyword>
<dbReference type="InterPro" id="IPR010466">
    <property type="entry name" value="DUF1058"/>
</dbReference>
<reference evidence="2 4" key="1">
    <citation type="submission" date="2018-06" db="EMBL/GenBank/DDBJ databases">
        <title>Genomic Encyclopedia of Archaeal and Bacterial Type Strains, Phase II (KMG-II): from individual species to whole genera.</title>
        <authorList>
            <person name="Goeker M."/>
        </authorList>
    </citation>
    <scope>NUCLEOTIDE SEQUENCE [LARGE SCALE GENOMIC DNA]</scope>
    <source>
        <strain evidence="2 4">DSM 22686</strain>
    </source>
</reference>
<reference evidence="3 5" key="2">
    <citation type="submission" date="2019-08" db="EMBL/GenBank/DDBJ databases">
        <title>Genome of Algoriphagus ratkowskyi IC026.</title>
        <authorList>
            <person name="Bowman J.P."/>
        </authorList>
    </citation>
    <scope>NUCLEOTIDE SEQUENCE [LARGE SCALE GENOMIC DNA]</scope>
    <source>
        <strain evidence="3 5">IC026</strain>
    </source>
</reference>
<evidence type="ECO:0000313" key="4">
    <source>
        <dbReference type="Proteomes" id="UP000249115"/>
    </source>
</evidence>
<dbReference type="SUPFAM" id="SSF51261">
    <property type="entry name" value="Duplicated hybrid motif"/>
    <property type="match status" value="1"/>
</dbReference>
<name>A0A2W7S2V1_9BACT</name>
<dbReference type="Proteomes" id="UP000249115">
    <property type="component" value="Unassembled WGS sequence"/>
</dbReference>
<feature type="domain" description="M23ase beta-sheet core" evidence="1">
    <location>
        <begin position="198"/>
        <end position="292"/>
    </location>
</feature>
<dbReference type="RefSeq" id="WP_086497778.1">
    <property type="nucleotide sequence ID" value="NZ_MSSV01000001.1"/>
</dbReference>
<dbReference type="Pfam" id="PF01551">
    <property type="entry name" value="Peptidase_M23"/>
    <property type="match status" value="1"/>
</dbReference>
<dbReference type="Pfam" id="PF06347">
    <property type="entry name" value="SH3_4"/>
    <property type="match status" value="1"/>
</dbReference>
<organism evidence="2 4">
    <name type="scientific">Algoriphagus ratkowskyi</name>
    <dbReference type="NCBI Taxonomy" id="57028"/>
    <lineage>
        <taxon>Bacteria</taxon>
        <taxon>Pseudomonadati</taxon>
        <taxon>Bacteroidota</taxon>
        <taxon>Cytophagia</taxon>
        <taxon>Cytophagales</taxon>
        <taxon>Cyclobacteriaceae</taxon>
        <taxon>Algoriphagus</taxon>
    </lineage>
</organism>
<dbReference type="InterPro" id="IPR011055">
    <property type="entry name" value="Dup_hybrid_motif"/>
</dbReference>
<dbReference type="InterPro" id="IPR050570">
    <property type="entry name" value="Cell_wall_metabolism_enzyme"/>
</dbReference>
<dbReference type="AlphaFoldDB" id="A0A2W7S2V1"/>
<evidence type="ECO:0000313" key="3">
    <source>
        <dbReference type="EMBL" id="TXD79393.1"/>
    </source>
</evidence>
<dbReference type="CDD" id="cd12797">
    <property type="entry name" value="M23_peptidase"/>
    <property type="match status" value="1"/>
</dbReference>
<dbReference type="InterPro" id="IPR016047">
    <property type="entry name" value="M23ase_b-sheet_dom"/>
</dbReference>
<proteinExistence type="predicted"/>
<dbReference type="Gene3D" id="2.30.30.40">
    <property type="entry name" value="SH3 Domains"/>
    <property type="match status" value="1"/>
</dbReference>
<comment type="caution">
    <text evidence="2">The sequence shown here is derived from an EMBL/GenBank/DDBJ whole genome shotgun (WGS) entry which is preliminary data.</text>
</comment>
<accession>A0A2W7S2V1</accession>
<gene>
    <name evidence="3" type="ORF">ESW18_03955</name>
    <name evidence="2" type="ORF">LV84_00267</name>
</gene>
<protein>
    <submittedName>
        <fullName evidence="2">Murein DD-endopeptidase MepM/ murein hydrolase activator NlpD</fullName>
    </submittedName>
    <submittedName>
        <fullName evidence="3">Peptidoglycan DD-metalloendopeptidase family protein</fullName>
    </submittedName>
</protein>
<dbReference type="OrthoDB" id="9810477at2"/>
<dbReference type="PANTHER" id="PTHR21666">
    <property type="entry name" value="PEPTIDASE-RELATED"/>
    <property type="match status" value="1"/>
</dbReference>
<dbReference type="EMBL" id="QKZU01000001">
    <property type="protein sequence ID" value="PZX61279.1"/>
    <property type="molecule type" value="Genomic_DNA"/>
</dbReference>
<dbReference type="PROSITE" id="PS51257">
    <property type="entry name" value="PROKAR_LIPOPROTEIN"/>
    <property type="match status" value="1"/>
</dbReference>
<dbReference type="Proteomes" id="UP000321927">
    <property type="component" value="Unassembled WGS sequence"/>
</dbReference>
<dbReference type="PANTHER" id="PTHR21666:SF268">
    <property type="entry name" value="PEPTIDASE M23 DOMAIN-CONTAINING PROTEIN"/>
    <property type="match status" value="1"/>
</dbReference>
<evidence type="ECO:0000259" key="1">
    <source>
        <dbReference type="Pfam" id="PF01551"/>
    </source>
</evidence>